<dbReference type="eggNOG" id="KOG1439">
    <property type="taxonomic scope" value="Eukaryota"/>
</dbReference>
<evidence type="ECO:0008006" key="4">
    <source>
        <dbReference type="Google" id="ProtNLM"/>
    </source>
</evidence>
<accession>W2RWP6</accession>
<dbReference type="GO" id="GO:0016192">
    <property type="term" value="P:vesicle-mediated transport"/>
    <property type="evidence" value="ECO:0007669"/>
    <property type="project" value="TreeGrafter"/>
</dbReference>
<dbReference type="PANTHER" id="PTHR11787:SF4">
    <property type="entry name" value="CHM, RAB ESCORT PROTEIN 1"/>
    <property type="match status" value="1"/>
</dbReference>
<dbReference type="GO" id="GO:0005829">
    <property type="term" value="C:cytosol"/>
    <property type="evidence" value="ECO:0007669"/>
    <property type="project" value="TreeGrafter"/>
</dbReference>
<dbReference type="VEuPathDB" id="FungiDB:HMPREF1541_05035"/>
<organism evidence="2 3">
    <name type="scientific">Cyphellophora europaea (strain CBS 101466)</name>
    <name type="common">Phialophora europaea</name>
    <dbReference type="NCBI Taxonomy" id="1220924"/>
    <lineage>
        <taxon>Eukaryota</taxon>
        <taxon>Fungi</taxon>
        <taxon>Dikarya</taxon>
        <taxon>Ascomycota</taxon>
        <taxon>Pezizomycotina</taxon>
        <taxon>Eurotiomycetes</taxon>
        <taxon>Chaetothyriomycetidae</taxon>
        <taxon>Chaetothyriales</taxon>
        <taxon>Cyphellophoraceae</taxon>
        <taxon>Cyphellophora</taxon>
    </lineage>
</organism>
<dbReference type="Proteomes" id="UP000030752">
    <property type="component" value="Unassembled WGS sequence"/>
</dbReference>
<reference evidence="2 3" key="1">
    <citation type="submission" date="2013-03" db="EMBL/GenBank/DDBJ databases">
        <title>The Genome Sequence of Phialophora europaea CBS 101466.</title>
        <authorList>
            <consortium name="The Broad Institute Genomics Platform"/>
            <person name="Cuomo C."/>
            <person name="de Hoog S."/>
            <person name="Gorbushina A."/>
            <person name="Walker B."/>
            <person name="Young S.K."/>
            <person name="Zeng Q."/>
            <person name="Gargeya S."/>
            <person name="Fitzgerald M."/>
            <person name="Haas B."/>
            <person name="Abouelleil A."/>
            <person name="Allen A.W."/>
            <person name="Alvarado L."/>
            <person name="Arachchi H.M."/>
            <person name="Berlin A.M."/>
            <person name="Chapman S.B."/>
            <person name="Gainer-Dewar J."/>
            <person name="Goldberg J."/>
            <person name="Griggs A."/>
            <person name="Gujja S."/>
            <person name="Hansen M."/>
            <person name="Howarth C."/>
            <person name="Imamovic A."/>
            <person name="Ireland A."/>
            <person name="Larimer J."/>
            <person name="McCowan C."/>
            <person name="Murphy C."/>
            <person name="Pearson M."/>
            <person name="Poon T.W."/>
            <person name="Priest M."/>
            <person name="Roberts A."/>
            <person name="Saif S."/>
            <person name="Shea T."/>
            <person name="Sisk P."/>
            <person name="Sykes S."/>
            <person name="Wortman J."/>
            <person name="Nusbaum C."/>
            <person name="Birren B."/>
        </authorList>
    </citation>
    <scope>NUCLEOTIDE SEQUENCE [LARGE SCALE GENOMIC DNA]</scope>
    <source>
        <strain evidence="2 3">CBS 101466</strain>
    </source>
</reference>
<sequence>MISSDSLGRRDNVRGLRRTYSGQLDPLRFQAPESIMIRSETRFPAYLIELPPTCIFPFYGDSLASPGKKILHVDRNGYYGGSDAGFSLQEVDTWVKDLQKGKNSSQPFDNILTFVGSSQVFSEPQLAHIEVSTDDDGPRLGPSRAYTLSLNPQIVYARSDFLPTLVSSQIHAQLEFLAVGSWWVLRNNELRKIPSTREDVFNDDTLSVRDKRSLMKFLRFVLQDEDHSPIESIDSPETTLKQTLEGFKIPESLHSPILALALSTQPSTLTNSDHAIRRIRRHLQSVGYFGPGFGAVIAKYGGNSEIAQVACRAQAVGGGVYLLGSGIHNIDHVNQEEPEGSQQPPLRVTLTDGTIVRAHRVVGGIDDVPIPTPVPFSAEGEATMLQSISIISDPLSDLLSPTSDNGPVPAAAIILVERANGSGQPPIYLQVHSEDTGECPANQSVVYACMHSNSQENNAVLYDAVSELIGAVGQMNTKRNPKILWHLSYRTRLHSTEMALTSEPLYSNSNVGIVSRRFDLAVEDEITKPIRSLWDDIIGAEALNHPFLLFEERGQSLEDDND</sequence>
<dbReference type="InterPro" id="IPR036188">
    <property type="entry name" value="FAD/NAD-bd_sf"/>
</dbReference>
<dbReference type="Gene3D" id="3.50.50.60">
    <property type="entry name" value="FAD/NAD(P)-binding domain"/>
    <property type="match status" value="1"/>
</dbReference>
<gene>
    <name evidence="2" type="ORF">HMPREF1541_05035</name>
</gene>
<evidence type="ECO:0000313" key="2">
    <source>
        <dbReference type="EMBL" id="ETN40755.1"/>
    </source>
</evidence>
<dbReference type="Gene3D" id="1.10.405.10">
    <property type="entry name" value="Guanine Nucleotide Dissociation Inhibitor, domain 1"/>
    <property type="match status" value="1"/>
</dbReference>
<dbReference type="GO" id="GO:0005092">
    <property type="term" value="F:GDP-dissociation inhibitor activity"/>
    <property type="evidence" value="ECO:0007669"/>
    <property type="project" value="InterPro"/>
</dbReference>
<evidence type="ECO:0000313" key="3">
    <source>
        <dbReference type="Proteomes" id="UP000030752"/>
    </source>
</evidence>
<dbReference type="Pfam" id="PF00996">
    <property type="entry name" value="GDI"/>
    <property type="match status" value="1"/>
</dbReference>
<dbReference type="EMBL" id="KB822720">
    <property type="protein sequence ID" value="ETN40755.1"/>
    <property type="molecule type" value="Genomic_DNA"/>
</dbReference>
<dbReference type="InterPro" id="IPR018203">
    <property type="entry name" value="GDP_dissociation_inhibitor"/>
</dbReference>
<dbReference type="GO" id="GO:0005634">
    <property type="term" value="C:nucleus"/>
    <property type="evidence" value="ECO:0007669"/>
    <property type="project" value="TreeGrafter"/>
</dbReference>
<keyword evidence="3" id="KW-1185">Reference proteome</keyword>
<dbReference type="AlphaFoldDB" id="W2RWP6"/>
<dbReference type="SUPFAM" id="SSF54373">
    <property type="entry name" value="FAD-linked reductases, C-terminal domain"/>
    <property type="match status" value="1"/>
</dbReference>
<dbReference type="PANTHER" id="PTHR11787">
    <property type="entry name" value="RAB GDP-DISSOCIATION INHIBITOR"/>
    <property type="match status" value="1"/>
</dbReference>
<dbReference type="STRING" id="1220924.W2RWP6"/>
<dbReference type="GeneID" id="19972374"/>
<comment type="similarity">
    <text evidence="1">Belongs to the Rab GDI family.</text>
</comment>
<dbReference type="HOGENOM" id="CLU_021695_3_1_1"/>
<dbReference type="GO" id="GO:0007264">
    <property type="term" value="P:small GTPase-mediated signal transduction"/>
    <property type="evidence" value="ECO:0007669"/>
    <property type="project" value="InterPro"/>
</dbReference>
<dbReference type="RefSeq" id="XP_008717598.1">
    <property type="nucleotide sequence ID" value="XM_008719376.1"/>
</dbReference>
<dbReference type="GO" id="GO:0005968">
    <property type="term" value="C:Rab-protein geranylgeranyltransferase complex"/>
    <property type="evidence" value="ECO:0007669"/>
    <property type="project" value="TreeGrafter"/>
</dbReference>
<dbReference type="PRINTS" id="PR00891">
    <property type="entry name" value="RABGDIREP"/>
</dbReference>
<dbReference type="SUPFAM" id="SSF51905">
    <property type="entry name" value="FAD/NAD(P)-binding domain"/>
    <property type="match status" value="1"/>
</dbReference>
<name>W2RWP6_CYPE1</name>
<evidence type="ECO:0000256" key="1">
    <source>
        <dbReference type="ARBA" id="ARBA00005593"/>
    </source>
</evidence>
<dbReference type="Gene3D" id="3.30.519.10">
    <property type="entry name" value="Guanine Nucleotide Dissociation Inhibitor, domain 2"/>
    <property type="match status" value="1"/>
</dbReference>
<protein>
    <recommendedName>
        <fullName evidence="4">Rab proteins geranylgeranyltransferase</fullName>
    </recommendedName>
</protein>
<proteinExistence type="inferred from homology"/>
<dbReference type="OrthoDB" id="1923006at2759"/>
<dbReference type="InParanoid" id="W2RWP6"/>